<evidence type="ECO:0000259" key="1">
    <source>
        <dbReference type="Pfam" id="PF25311"/>
    </source>
</evidence>
<dbReference type="Pfam" id="PF25311">
    <property type="entry name" value="WDGH"/>
    <property type="match status" value="1"/>
</dbReference>
<dbReference type="EMBL" id="JAALHA020000001">
    <property type="protein sequence ID" value="MDR9893280.1"/>
    <property type="molecule type" value="Genomic_DNA"/>
</dbReference>
<gene>
    <name evidence="2" type="ORF">G7B40_001595</name>
</gene>
<sequence length="171" mass="20048">MYDFKEEIGKKFYEAQNTLPNTGSVPLPLPWNDLSEEWKGFYRQAGAIVAQAVDDGKLPDRLLAAVTEKNQAYVERNKVLALATKLAFLQGYAVELWEHPADDKEWETEWRNIVAIQLPSGWLTWHIHIEEMPLFNWIKREQNKWDGHTTPEKYKRLEVFVMTTTNIEEIE</sequence>
<reference evidence="3" key="1">
    <citation type="journal article" date="2021" name="Science">
        <title>Hunting the eagle killer: A cyanobacterial neurotoxin causes vacuolar myelinopathy.</title>
        <authorList>
            <person name="Breinlinger S."/>
            <person name="Phillips T.J."/>
            <person name="Haram B.N."/>
            <person name="Mares J."/>
            <person name="Martinez Yerena J.A."/>
            <person name="Hrouzek P."/>
            <person name="Sobotka R."/>
            <person name="Henderson W.M."/>
            <person name="Schmieder P."/>
            <person name="Williams S.M."/>
            <person name="Lauderdale J.D."/>
            <person name="Wilde H.D."/>
            <person name="Gerrin W."/>
            <person name="Kust A."/>
            <person name="Washington J.W."/>
            <person name="Wagner C."/>
            <person name="Geier B."/>
            <person name="Liebeke M."/>
            <person name="Enke H."/>
            <person name="Niedermeyer T.H.J."/>
            <person name="Wilde S.B."/>
        </authorList>
    </citation>
    <scope>NUCLEOTIDE SEQUENCE [LARGE SCALE GENOMIC DNA]</scope>
    <source>
        <strain evidence="3">Thurmond2011</strain>
    </source>
</reference>
<proteinExistence type="predicted"/>
<name>A0AAP5I6B9_9CYAN</name>
<dbReference type="AlphaFoldDB" id="A0AAP5I6B9"/>
<feature type="domain" description="WDGH" evidence="1">
    <location>
        <begin position="73"/>
        <end position="158"/>
    </location>
</feature>
<organism evidence="2 3">
    <name type="scientific">Aetokthonos hydrillicola Thurmond2011</name>
    <dbReference type="NCBI Taxonomy" id="2712845"/>
    <lineage>
        <taxon>Bacteria</taxon>
        <taxon>Bacillati</taxon>
        <taxon>Cyanobacteriota</taxon>
        <taxon>Cyanophyceae</taxon>
        <taxon>Nostocales</taxon>
        <taxon>Hapalosiphonaceae</taxon>
        <taxon>Aetokthonos</taxon>
    </lineage>
</organism>
<evidence type="ECO:0000313" key="3">
    <source>
        <dbReference type="Proteomes" id="UP000667802"/>
    </source>
</evidence>
<keyword evidence="3" id="KW-1185">Reference proteome</keyword>
<dbReference type="Proteomes" id="UP000667802">
    <property type="component" value="Unassembled WGS sequence"/>
</dbReference>
<dbReference type="RefSeq" id="WP_208344848.1">
    <property type="nucleotide sequence ID" value="NZ_CAWQFN010000546.1"/>
</dbReference>
<accession>A0AAP5I6B9</accession>
<evidence type="ECO:0000313" key="2">
    <source>
        <dbReference type="EMBL" id="MDR9893280.1"/>
    </source>
</evidence>
<comment type="caution">
    <text evidence="2">The sequence shown here is derived from an EMBL/GenBank/DDBJ whole genome shotgun (WGS) entry which is preliminary data.</text>
</comment>
<protein>
    <recommendedName>
        <fullName evidence="1">WDGH domain-containing protein</fullName>
    </recommendedName>
</protein>
<dbReference type="InterPro" id="IPR057362">
    <property type="entry name" value="WDGH"/>
</dbReference>